<dbReference type="FunFam" id="3.30.60.270:FF:000002">
    <property type="entry name" value="Sortilin-related receptor isoform A"/>
    <property type="match status" value="1"/>
</dbReference>
<evidence type="ECO:0000256" key="26">
    <source>
        <dbReference type="PROSITE-ProRule" id="PRU00124"/>
    </source>
</evidence>
<evidence type="ECO:0000256" key="1">
    <source>
        <dbReference type="ARBA" id="ARBA00004115"/>
    </source>
</evidence>
<dbReference type="SUPFAM" id="SSF63825">
    <property type="entry name" value="YWTD domain"/>
    <property type="match status" value="1"/>
</dbReference>
<dbReference type="GO" id="GO:0031901">
    <property type="term" value="C:early endosome membrane"/>
    <property type="evidence" value="ECO:0007669"/>
    <property type="project" value="UniProtKB-SubCell"/>
</dbReference>
<keyword evidence="16" id="KW-0967">Endosome</keyword>
<dbReference type="CDD" id="cd00063">
    <property type="entry name" value="FN3"/>
    <property type="match status" value="1"/>
</dbReference>
<dbReference type="InterPro" id="IPR006581">
    <property type="entry name" value="VPS10"/>
</dbReference>
<dbReference type="InterPro" id="IPR036055">
    <property type="entry name" value="LDL_receptor-like_sf"/>
</dbReference>
<dbReference type="SMART" id="SM00192">
    <property type="entry name" value="LDLa"/>
    <property type="match status" value="9"/>
</dbReference>
<dbReference type="Pfam" id="PF00057">
    <property type="entry name" value="Ldl_recept_a"/>
    <property type="match status" value="8"/>
</dbReference>
<feature type="disulfide bond" evidence="26">
    <location>
        <begin position="1125"/>
        <end position="1140"/>
    </location>
</feature>
<dbReference type="GO" id="GO:0006892">
    <property type="term" value="P:post-Golgi vesicle-mediated transport"/>
    <property type="evidence" value="ECO:0007669"/>
    <property type="project" value="TreeGrafter"/>
</dbReference>
<dbReference type="InterPro" id="IPR000033">
    <property type="entry name" value="LDLR_classB_rpt"/>
</dbReference>
<evidence type="ECO:0000256" key="22">
    <source>
        <dbReference type="ARBA" id="ARBA00023180"/>
    </source>
</evidence>
<dbReference type="Gene3D" id="4.10.400.10">
    <property type="entry name" value="Low-density Lipoprotein Receptor"/>
    <property type="match status" value="8"/>
</dbReference>
<dbReference type="Gene3D" id="2.60.40.10">
    <property type="entry name" value="Immunoglobulins"/>
    <property type="match status" value="3"/>
</dbReference>
<dbReference type="GO" id="GO:0030658">
    <property type="term" value="C:transport vesicle membrane"/>
    <property type="evidence" value="ECO:0007669"/>
    <property type="project" value="UniProtKB-SubCell"/>
</dbReference>
<dbReference type="EMBL" id="CAACVG010008140">
    <property type="protein sequence ID" value="VEN48672.1"/>
    <property type="molecule type" value="Genomic_DNA"/>
</dbReference>
<feature type="repeat" description="LDL-receptor class B" evidence="27">
    <location>
        <begin position="782"/>
        <end position="825"/>
    </location>
</feature>
<dbReference type="SMART" id="SM00135">
    <property type="entry name" value="LY"/>
    <property type="match status" value="5"/>
</dbReference>
<evidence type="ECO:0000256" key="6">
    <source>
        <dbReference type="ARBA" id="ARBA00004480"/>
    </source>
</evidence>
<dbReference type="GO" id="GO:0005794">
    <property type="term" value="C:Golgi apparatus"/>
    <property type="evidence" value="ECO:0007669"/>
    <property type="project" value="UniProtKB-SubCell"/>
</dbReference>
<evidence type="ECO:0000313" key="33">
    <source>
        <dbReference type="Proteomes" id="UP000410492"/>
    </source>
</evidence>
<dbReference type="Gene3D" id="2.120.10.30">
    <property type="entry name" value="TolB, C-terminal domain"/>
    <property type="match status" value="1"/>
</dbReference>
<accession>A0A653CNJ4</accession>
<name>A0A653CNJ4_CALMS</name>
<feature type="disulfide bond" evidence="26">
    <location>
        <begin position="1408"/>
        <end position="1423"/>
    </location>
</feature>
<dbReference type="CDD" id="cd00112">
    <property type="entry name" value="LDLa"/>
    <property type="match status" value="9"/>
</dbReference>
<feature type="disulfide bond" evidence="26">
    <location>
        <begin position="1287"/>
        <end position="1299"/>
    </location>
</feature>
<evidence type="ECO:0000259" key="31">
    <source>
        <dbReference type="PROSITE" id="PS50853"/>
    </source>
</evidence>
<feature type="disulfide bond" evidence="26">
    <location>
        <begin position="1294"/>
        <end position="1312"/>
    </location>
</feature>
<keyword evidence="14 30" id="KW-0732">Signal</keyword>
<keyword evidence="12" id="KW-0245">EGF-like domain</keyword>
<dbReference type="InterPro" id="IPR013783">
    <property type="entry name" value="Ig-like_fold"/>
</dbReference>
<dbReference type="FunFam" id="4.10.400.10:FF:000124">
    <property type="entry name" value="Low density lipoprotein receptor"/>
    <property type="match status" value="1"/>
</dbReference>
<keyword evidence="10" id="KW-0813">Transport</keyword>
<keyword evidence="15" id="KW-0677">Repeat</keyword>
<dbReference type="InterPro" id="IPR015943">
    <property type="entry name" value="WD40/YVTN_repeat-like_dom_sf"/>
</dbReference>
<keyword evidence="22" id="KW-0325">Glycoprotein</keyword>
<feature type="disulfide bond" evidence="26">
    <location>
        <begin position="1073"/>
        <end position="1091"/>
    </location>
</feature>
<dbReference type="FunFam" id="2.120.10.30:FF:000241">
    <property type="entry name" value="Low-density lipoprotein receptor-related protein 6"/>
    <property type="match status" value="1"/>
</dbReference>
<dbReference type="PROSITE" id="PS51120">
    <property type="entry name" value="LDLRB"/>
    <property type="match status" value="3"/>
</dbReference>
<evidence type="ECO:0000256" key="10">
    <source>
        <dbReference type="ARBA" id="ARBA00022448"/>
    </source>
</evidence>
<evidence type="ECO:0000256" key="28">
    <source>
        <dbReference type="SAM" id="MobiDB-lite"/>
    </source>
</evidence>
<feature type="disulfide bond" evidence="26">
    <location>
        <begin position="1152"/>
        <end position="1170"/>
    </location>
</feature>
<dbReference type="InterPro" id="IPR057841">
    <property type="entry name" value="FN3_SORL1"/>
</dbReference>
<feature type="chain" id="PRO_5024812286" description="Sortilin-related receptor" evidence="30">
    <location>
        <begin position="18"/>
        <end position="2130"/>
    </location>
</feature>
<feature type="transmembrane region" description="Helical" evidence="29">
    <location>
        <begin position="2056"/>
        <end position="2079"/>
    </location>
</feature>
<dbReference type="OrthoDB" id="443634at2759"/>
<dbReference type="PRINTS" id="PR00261">
    <property type="entry name" value="LDLRECEPTOR"/>
</dbReference>
<dbReference type="InterPro" id="IPR003961">
    <property type="entry name" value="FN3_dom"/>
</dbReference>
<evidence type="ECO:0000256" key="18">
    <source>
        <dbReference type="ARBA" id="ARBA00023034"/>
    </source>
</evidence>
<proteinExistence type="inferred from homology"/>
<dbReference type="Pfam" id="PF15902">
    <property type="entry name" value="Sortilin-Vps10"/>
    <property type="match status" value="1"/>
</dbReference>
<feature type="disulfide bond" evidence="26">
    <location>
        <begin position="1355"/>
        <end position="1373"/>
    </location>
</feature>
<evidence type="ECO:0000256" key="15">
    <source>
        <dbReference type="ARBA" id="ARBA00022737"/>
    </source>
</evidence>
<dbReference type="Pfam" id="PF15901">
    <property type="entry name" value="Sortilin_C"/>
    <property type="match status" value="1"/>
</dbReference>
<evidence type="ECO:0000256" key="13">
    <source>
        <dbReference type="ARBA" id="ARBA00022583"/>
    </source>
</evidence>
<evidence type="ECO:0000256" key="11">
    <source>
        <dbReference type="ARBA" id="ARBA00022475"/>
    </source>
</evidence>
<protein>
    <recommendedName>
        <fullName evidence="9">Sortilin-related receptor</fullName>
    </recommendedName>
    <alternativeName>
        <fullName evidence="24">Low-density lipoprotein receptor relative with 11 ligand-binding repeats</fullName>
    </alternativeName>
    <alternativeName>
        <fullName evidence="25">Sorting protein-related receptor containing LDLR class A repeats</fullName>
    </alternativeName>
</protein>
<dbReference type="Gene3D" id="3.30.60.270">
    <property type="match status" value="1"/>
</dbReference>
<evidence type="ECO:0000256" key="27">
    <source>
        <dbReference type="PROSITE-ProRule" id="PRU00461"/>
    </source>
</evidence>
<comment type="similarity">
    <text evidence="8">Belongs to the VPS10-related sortilin family. SORL1 subfamily.</text>
</comment>
<dbReference type="SUPFAM" id="SSF57424">
    <property type="entry name" value="LDL receptor-like module"/>
    <property type="match status" value="9"/>
</dbReference>
<evidence type="ECO:0000256" key="17">
    <source>
        <dbReference type="ARBA" id="ARBA00022824"/>
    </source>
</evidence>
<dbReference type="Gene3D" id="2.130.10.10">
    <property type="entry name" value="YVTN repeat-like/Quinoprotein amine dehydrogenase"/>
    <property type="match status" value="1"/>
</dbReference>
<feature type="region of interest" description="Disordered" evidence="28">
    <location>
        <begin position="2106"/>
        <end position="2130"/>
    </location>
</feature>
<feature type="domain" description="Fibronectin type-III" evidence="31">
    <location>
        <begin position="1574"/>
        <end position="1667"/>
    </location>
</feature>
<dbReference type="Proteomes" id="UP000410492">
    <property type="component" value="Unassembled WGS sequence"/>
</dbReference>
<feature type="disulfide bond" evidence="26">
    <location>
        <begin position="1164"/>
        <end position="1179"/>
    </location>
</feature>
<evidence type="ECO:0000256" key="19">
    <source>
        <dbReference type="ARBA" id="ARBA00023136"/>
    </source>
</evidence>
<dbReference type="SMART" id="SM00060">
    <property type="entry name" value="FN3"/>
    <property type="match status" value="6"/>
</dbReference>
<feature type="signal peptide" evidence="30">
    <location>
        <begin position="1"/>
        <end position="17"/>
    </location>
</feature>
<dbReference type="SUPFAM" id="SSF110296">
    <property type="entry name" value="Oligoxyloglucan reducing end-specific cellobiohydrolase"/>
    <property type="match status" value="1"/>
</dbReference>
<dbReference type="GO" id="GO:0055038">
    <property type="term" value="C:recycling endosome membrane"/>
    <property type="evidence" value="ECO:0007669"/>
    <property type="project" value="UniProtKB-SubCell"/>
</dbReference>
<dbReference type="Gene3D" id="2.40.128.620">
    <property type="match status" value="1"/>
</dbReference>
<comment type="caution">
    <text evidence="26">Lacks conserved residue(s) required for the propagation of feature annotation.</text>
</comment>
<dbReference type="PROSITE" id="PS50068">
    <property type="entry name" value="LDLRA_2"/>
    <property type="match status" value="9"/>
</dbReference>
<keyword evidence="19 29" id="KW-0472">Membrane</keyword>
<feature type="disulfide bond" evidence="26">
    <location>
        <begin position="1454"/>
        <end position="1469"/>
    </location>
</feature>
<dbReference type="InterPro" id="IPR050310">
    <property type="entry name" value="VPS10-sortilin"/>
</dbReference>
<evidence type="ECO:0000256" key="7">
    <source>
        <dbReference type="ARBA" id="ARBA00004545"/>
    </source>
</evidence>
<keyword evidence="18" id="KW-0333">Golgi apparatus</keyword>
<evidence type="ECO:0000256" key="20">
    <source>
        <dbReference type="ARBA" id="ARBA00023157"/>
    </source>
</evidence>
<dbReference type="InterPro" id="IPR031778">
    <property type="entry name" value="Sortilin_N"/>
</dbReference>
<keyword evidence="23" id="KW-0968">Cytoplasmic vesicle</keyword>
<evidence type="ECO:0000256" key="25">
    <source>
        <dbReference type="ARBA" id="ARBA00032450"/>
    </source>
</evidence>
<evidence type="ECO:0000256" key="2">
    <source>
        <dbReference type="ARBA" id="ARBA00004158"/>
    </source>
</evidence>
<dbReference type="GO" id="GO:0032585">
    <property type="term" value="C:multivesicular body membrane"/>
    <property type="evidence" value="ECO:0007669"/>
    <property type="project" value="UniProtKB-SubCell"/>
</dbReference>
<evidence type="ECO:0000256" key="14">
    <source>
        <dbReference type="ARBA" id="ARBA00022729"/>
    </source>
</evidence>
<dbReference type="GO" id="GO:0006897">
    <property type="term" value="P:endocytosis"/>
    <property type="evidence" value="ECO:0007669"/>
    <property type="project" value="UniProtKB-KW"/>
</dbReference>
<evidence type="ECO:0000256" key="9">
    <source>
        <dbReference type="ARBA" id="ARBA00013467"/>
    </source>
</evidence>
<feature type="repeat" description="LDL-receptor class B" evidence="27">
    <location>
        <begin position="920"/>
        <end position="964"/>
    </location>
</feature>
<keyword evidence="20 26" id="KW-1015">Disulfide bond</keyword>
<reference evidence="32 33" key="1">
    <citation type="submission" date="2019-01" db="EMBL/GenBank/DDBJ databases">
        <authorList>
            <person name="Sayadi A."/>
        </authorList>
    </citation>
    <scope>NUCLEOTIDE SEQUENCE [LARGE SCALE GENOMIC DNA]</scope>
</reference>
<dbReference type="Gene3D" id="2.10.70.80">
    <property type="match status" value="1"/>
</dbReference>
<dbReference type="PROSITE" id="PS50853">
    <property type="entry name" value="FN3"/>
    <property type="match status" value="2"/>
</dbReference>
<evidence type="ECO:0000256" key="4">
    <source>
        <dbReference type="ARBA" id="ARBA00004251"/>
    </source>
</evidence>
<evidence type="ECO:0000256" key="3">
    <source>
        <dbReference type="ARBA" id="ARBA00004212"/>
    </source>
</evidence>
<dbReference type="InterPro" id="IPR002172">
    <property type="entry name" value="LDrepeatLR_classA_rpt"/>
</dbReference>
<evidence type="ECO:0000256" key="5">
    <source>
        <dbReference type="ARBA" id="ARBA00004393"/>
    </source>
</evidence>
<feature type="disulfide bond" evidence="26">
    <location>
        <begin position="1208"/>
        <end position="1223"/>
    </location>
</feature>
<dbReference type="InterPro" id="IPR036116">
    <property type="entry name" value="FN3_sf"/>
</dbReference>
<evidence type="ECO:0000256" key="21">
    <source>
        <dbReference type="ARBA" id="ARBA00023170"/>
    </source>
</evidence>
<dbReference type="PANTHER" id="PTHR12106:SF27">
    <property type="entry name" value="SORTILIN-RELATED RECEPTOR"/>
    <property type="match status" value="1"/>
</dbReference>
<keyword evidence="11" id="KW-1003">Cell membrane</keyword>
<evidence type="ECO:0000256" key="29">
    <source>
        <dbReference type="SAM" id="Phobius"/>
    </source>
</evidence>
<feature type="disulfide bond" evidence="26">
    <location>
        <begin position="1066"/>
        <end position="1078"/>
    </location>
</feature>
<dbReference type="FunFam" id="4.10.400.10:FF:000034">
    <property type="entry name" value="Low-density lipoprotein receptor-related protein 2"/>
    <property type="match status" value="2"/>
</dbReference>
<dbReference type="PROSITE" id="PS01209">
    <property type="entry name" value="LDLRA_1"/>
    <property type="match status" value="4"/>
</dbReference>
<feature type="domain" description="Fibronectin type-III" evidence="31">
    <location>
        <begin position="1956"/>
        <end position="2053"/>
    </location>
</feature>
<feature type="disulfide bond" evidence="26">
    <location>
        <begin position="1348"/>
        <end position="1360"/>
    </location>
</feature>
<dbReference type="Pfam" id="PF00058">
    <property type="entry name" value="Ldl_recept_b"/>
    <property type="match status" value="2"/>
</dbReference>
<keyword evidence="29" id="KW-0812">Transmembrane</keyword>
<dbReference type="GO" id="GO:0005789">
    <property type="term" value="C:endoplasmic reticulum membrane"/>
    <property type="evidence" value="ECO:0007669"/>
    <property type="project" value="UniProtKB-SubCell"/>
</dbReference>
<feature type="disulfide bond" evidence="26">
    <location>
        <begin position="1306"/>
        <end position="1321"/>
    </location>
</feature>
<keyword evidence="21" id="KW-0675">Receptor</keyword>
<feature type="repeat" description="LDL-receptor class B" evidence="27">
    <location>
        <begin position="874"/>
        <end position="919"/>
    </location>
</feature>
<comment type="subcellular location">
    <subcellularLocation>
        <location evidence="4">Cell membrane</location>
        <topology evidence="4">Single-pass type I membrane protein</topology>
    </subcellularLocation>
    <subcellularLocation>
        <location evidence="3">Cytoplasmic vesicle</location>
        <location evidence="3">Secretory vesicle membrane</location>
        <topology evidence="3">Single-pass type I membrane protein</topology>
    </subcellularLocation>
    <subcellularLocation>
        <location evidence="2">Early endosome membrane</location>
        <topology evidence="2">Single-pass type I membrane protein</topology>
    </subcellularLocation>
    <subcellularLocation>
        <location evidence="1">Endoplasmic reticulum membrane</location>
        <topology evidence="1">Single-pass type I membrane protein</topology>
    </subcellularLocation>
    <subcellularLocation>
        <location evidence="7">Endosome</location>
        <location evidence="7">Multivesicular body membrane</location>
        <topology evidence="7">Single-pass type I membrane protein</topology>
    </subcellularLocation>
    <subcellularLocation>
        <location evidence="5">Golgi apparatus</location>
        <location evidence="5">trans-Golgi network membrane</location>
        <topology evidence="5">Single-pass type I membrane protein</topology>
    </subcellularLocation>
    <subcellularLocation>
        <location evidence="6">Recycling endosome membrane</location>
        <topology evidence="6">Single-pass type I membrane protein</topology>
    </subcellularLocation>
</comment>
<dbReference type="PANTHER" id="PTHR12106">
    <property type="entry name" value="SORTILIN RELATED"/>
    <property type="match status" value="1"/>
</dbReference>
<keyword evidence="29" id="KW-1133">Transmembrane helix</keyword>
<dbReference type="Pfam" id="PF25814">
    <property type="entry name" value="fn3_SORL1"/>
    <property type="match status" value="1"/>
</dbReference>
<evidence type="ECO:0000256" key="30">
    <source>
        <dbReference type="SAM" id="SignalP"/>
    </source>
</evidence>
<dbReference type="InterPro" id="IPR031777">
    <property type="entry name" value="Sortilin_C"/>
</dbReference>
<evidence type="ECO:0000256" key="23">
    <source>
        <dbReference type="ARBA" id="ARBA00023329"/>
    </source>
</evidence>
<feature type="disulfide bond" evidence="26">
    <location>
        <begin position="1367"/>
        <end position="1382"/>
    </location>
</feature>
<dbReference type="SMART" id="SM00602">
    <property type="entry name" value="VPS10"/>
    <property type="match status" value="1"/>
</dbReference>
<dbReference type="SUPFAM" id="SSF49265">
    <property type="entry name" value="Fibronectin type III"/>
    <property type="match status" value="3"/>
</dbReference>
<evidence type="ECO:0000256" key="12">
    <source>
        <dbReference type="ARBA" id="ARBA00022536"/>
    </source>
</evidence>
<dbReference type="FunFam" id="4.10.400.10:FF:000065">
    <property type="entry name" value="Transmembrane protease serine 7"/>
    <property type="match status" value="1"/>
</dbReference>
<feature type="disulfide bond" evidence="26">
    <location>
        <begin position="1145"/>
        <end position="1157"/>
    </location>
</feature>
<keyword evidence="17" id="KW-0256">Endoplasmic reticulum</keyword>
<dbReference type="InterPro" id="IPR023415">
    <property type="entry name" value="LDLR_class-A_CS"/>
</dbReference>
<dbReference type="GO" id="GO:0005886">
    <property type="term" value="C:plasma membrane"/>
    <property type="evidence" value="ECO:0007669"/>
    <property type="project" value="UniProtKB-SubCell"/>
</dbReference>
<evidence type="ECO:0000256" key="24">
    <source>
        <dbReference type="ARBA" id="ARBA00029896"/>
    </source>
</evidence>
<evidence type="ECO:0000256" key="8">
    <source>
        <dbReference type="ARBA" id="ARBA00007041"/>
    </source>
</evidence>
<evidence type="ECO:0000313" key="32">
    <source>
        <dbReference type="EMBL" id="VEN48672.1"/>
    </source>
</evidence>
<feature type="disulfide bond" evidence="26">
    <location>
        <begin position="1249"/>
        <end position="1264"/>
    </location>
</feature>
<keyword evidence="13" id="KW-0254">Endocytosis</keyword>
<dbReference type="InterPro" id="IPR011042">
    <property type="entry name" value="6-blade_b-propeller_TolB-like"/>
</dbReference>
<organism evidence="32 33">
    <name type="scientific">Callosobruchus maculatus</name>
    <name type="common">Southern cowpea weevil</name>
    <name type="synonym">Pulse bruchid</name>
    <dbReference type="NCBI Taxonomy" id="64391"/>
    <lineage>
        <taxon>Eukaryota</taxon>
        <taxon>Metazoa</taxon>
        <taxon>Ecdysozoa</taxon>
        <taxon>Arthropoda</taxon>
        <taxon>Hexapoda</taxon>
        <taxon>Insecta</taxon>
        <taxon>Pterygota</taxon>
        <taxon>Neoptera</taxon>
        <taxon>Endopterygota</taxon>
        <taxon>Coleoptera</taxon>
        <taxon>Polyphaga</taxon>
        <taxon>Cucujiformia</taxon>
        <taxon>Chrysomeloidea</taxon>
        <taxon>Chrysomelidae</taxon>
        <taxon>Bruchinae</taxon>
        <taxon>Bruchini</taxon>
        <taxon>Callosobruchus</taxon>
    </lineage>
</organism>
<evidence type="ECO:0000256" key="16">
    <source>
        <dbReference type="ARBA" id="ARBA00022753"/>
    </source>
</evidence>
<dbReference type="Pfam" id="PF00041">
    <property type="entry name" value="fn3"/>
    <property type="match status" value="1"/>
</dbReference>
<feature type="disulfide bond" evidence="26">
    <location>
        <begin position="1085"/>
        <end position="1100"/>
    </location>
</feature>
<keyword evidence="33" id="KW-1185">Reference proteome</keyword>
<sequence length="2130" mass="239327">MEALVLFLFAVLSTVQCEYKTLHGTVDDPGERTKTFVFDAKDTEIANHRSKRAAAPAADLASDGITKINHLNDTHKQLMVHWVGEKSNVVICLARDPAPLIPGFTTMGPSNVYISYDDGDTYVNKTDSFKNNGSYSVLEKFYNHPKYNTHFVFTDITNNSLFVTTDYGQSFRRIPLIFTPSEVSFHEYYPSTFVLLDKNDTSNKFWVTEDFGKSFRLAHEFVKSFFWFKDSDENLQLILQRSEPNNMSSIIYSKTLFKNRASQIYATNVKDFFLKGDYLFTTKNNSKGDLELYVSYKLGRQILCVFNTTQKAKSFFVVDVTGSRALVVISHSNVTSHLYVSENLAGNDGKVKFTLSLENIFAFLPGTTWQDSWLHHLYDEAFIDIYKVEGLSGIYIASKLISKPVGSSLGPQHLGSVITFDHGATWRPIQPPARDLEGQTTACVLARNCSLHLSQKFGQIFPDTRSVSILSSKSAPGIIMATGVIGKSLKGHYGVYISLDAGLTWRHILRELYFFNMGDHGGILTAVKYYKTKGETRHIEYSINEGKQWKKTAFHNEELKLYGLMTEPGENTTVFTMFGSLPEHHQWIIVKVDLKNVFNRTCKPNDYKMWSPSQSTEFRNYIPCVLGEQITYEKRMPDALCLNGLDYVRVVSKQKCGCDVNDFECDFGFMKLGSPARCVFDKNLTKAVGYDPYKPPSTCKPGSFYNRTKGYRKISGDICVGGFDFHYLPDMVPCPVEPIDDFLLFAQRERISRYNLITKKMEELPVSNLKNVIAIDFDLATNCVFWADIALDTISRQCFNNGSKWDVLVSSDLSSVEGMAFDWVSKTLYFVDGMRQKIELIRTDINHSGRMRRTILNSTVLHRPRGIALHPQSGYLFWTDWSSENPSVNRANLDGSSAITLFGRDTVEWPNGITVDYIANRIYWVDARQDYIASSDLHGDSFVKVIANNGVVTHPFAIAVFKGNMYWDDWKRDSIFGADKEIFMGIDVLLSNLTGLMDLKVFAHGLQIGTNACTNTTCPYVCVGMPKNKSACLCPDGLYMQNGKCMCPGGAEPRKNLKCPAVKNSCSAEHFTCGTGLCIPKGWECDGEDDCGDNSDEARCADASCPSSFFFCESDGKCIPQYWKCDYHKDCADGSDEKGCPRQNCTDDQFACQNGRCILSKWRCDGENDCKDGSDERNCNADIPVTCKSDEFKCSSGTRRCIAITWRCDGEPDCSDNSDELDCARNTCSEEQFSCGPPTNRCIYSTWVCDGDKDCQDGRDEVNCTASVQPSAGQPAVPPFEARNGTCQDWMFKCKNGRCIPFWWRCDGVNDCGDDSDEGDCQEPLTPTVVDNGADTTTTVSPGTHQICGHNQYSCENGRCIYAAWRCDGMYDCPNGEDEMNCNGYNNCTDGQFRCRMDGSCIPLSAVCNGIRNCPDSSDESSCEHNLPNGPATPSCSVGLFPCDGSCNPLALLCDGKVDCQDGYDETNCQKANKIYQVVYMHVDNNSVQEDKIRLLWNVPTQAVKLEFLPSISKIGEDKWQNKTWTMDHQFVFKGLQSFTKYNMTVYARVQNTSTIFPPARYVVYWTDEGIPSPPWNVTARQTNYSHILISWNKPHKPNGVITKYDICYISTNASEIKLELPGNETSHLLTHEFEDNVTYTFWVIAHNKYYASNKSESVTLVYDVNTVTNIKNLSVLNQTEESITIGWQYEGDTDSFNVKVQAIDQITDRFYPNLPMYTTKNKNFTMRLAPGLNCSITVTAFKKNLEGPPSMINIKRIGKPLPIVSNFEARVIKDVGTAVKVTWERPKYLKKLNWVYGVYYGLTISELLEKPRLRTMNETATVKDLDSCTTYLFAVGLVGPVGYGPIPVHLQQTGTVENPKAPPKRVSVSAFSGDGLKMKVSWMPPCPRTQTKAYLINVVNKVNTQTWHRRTNNTDALWRVFNVSYGGIYEVTVSTEESFPISSKPVIYHAPTISPPYGVSVNPATNGSYVIMWEERQLPPICGDYYYEVLVQEGNNLNETTAKKIRVEKPPLIYSNSSSDTYTFAVRVRTKAGMLSMASEAVSKRMEMVQPSMNMTAIVVPSLLVLIALLSVIVFLVIKNRRLQSNFSRFTNSHYDTRSDAATFEDNGLEEEESPQIRGFSDDEPLVIA</sequence>
<gene>
    <name evidence="32" type="ORF">CALMAC_LOCUS10035</name>
</gene>